<evidence type="ECO:0000259" key="3">
    <source>
        <dbReference type="Pfam" id="PF09607"/>
    </source>
</evidence>
<dbReference type="Proteomes" id="UP000479190">
    <property type="component" value="Unassembled WGS sequence"/>
</dbReference>
<feature type="region of interest" description="Disordered" evidence="2">
    <location>
        <begin position="569"/>
        <end position="600"/>
    </location>
</feature>
<dbReference type="AlphaFoldDB" id="A0A6H5J5F6"/>
<keyword evidence="5" id="KW-1185">Reference proteome</keyword>
<feature type="region of interest" description="Disordered" evidence="2">
    <location>
        <begin position="134"/>
        <end position="189"/>
    </location>
</feature>
<organism evidence="4 5">
    <name type="scientific">Trichogramma brassicae</name>
    <dbReference type="NCBI Taxonomy" id="86971"/>
    <lineage>
        <taxon>Eukaryota</taxon>
        <taxon>Metazoa</taxon>
        <taxon>Ecdysozoa</taxon>
        <taxon>Arthropoda</taxon>
        <taxon>Hexapoda</taxon>
        <taxon>Insecta</taxon>
        <taxon>Pterygota</taxon>
        <taxon>Neoptera</taxon>
        <taxon>Endopterygota</taxon>
        <taxon>Hymenoptera</taxon>
        <taxon>Apocrita</taxon>
        <taxon>Proctotrupomorpha</taxon>
        <taxon>Chalcidoidea</taxon>
        <taxon>Trichogrammatidae</taxon>
        <taxon>Trichogramma</taxon>
    </lineage>
</organism>
<dbReference type="PANTHER" id="PTHR33215:SF13">
    <property type="entry name" value="PROTEIN DISTAL ANTENNA"/>
    <property type="match status" value="1"/>
</dbReference>
<feature type="domain" description="Brinker DNA-binding" evidence="3">
    <location>
        <begin position="19"/>
        <end position="73"/>
    </location>
</feature>
<feature type="compositionally biased region" description="Polar residues" evidence="2">
    <location>
        <begin position="75"/>
        <end position="94"/>
    </location>
</feature>
<dbReference type="Gene3D" id="1.10.10.60">
    <property type="entry name" value="Homeodomain-like"/>
    <property type="match status" value="2"/>
</dbReference>
<protein>
    <recommendedName>
        <fullName evidence="3">Brinker DNA-binding domain-containing protein</fullName>
    </recommendedName>
</protein>
<feature type="domain" description="Brinker DNA-binding" evidence="3">
    <location>
        <begin position="374"/>
        <end position="424"/>
    </location>
</feature>
<keyword evidence="1" id="KW-0238">DNA-binding</keyword>
<dbReference type="GO" id="GO:0003677">
    <property type="term" value="F:DNA binding"/>
    <property type="evidence" value="ECO:0007669"/>
    <property type="project" value="UniProtKB-KW"/>
</dbReference>
<feature type="region of interest" description="Disordered" evidence="2">
    <location>
        <begin position="74"/>
        <end position="98"/>
    </location>
</feature>
<dbReference type="Pfam" id="PF09607">
    <property type="entry name" value="BrkDBD"/>
    <property type="match status" value="2"/>
</dbReference>
<dbReference type="InterPro" id="IPR018586">
    <property type="entry name" value="Brinker_DNA-bd"/>
</dbReference>
<accession>A0A6H5J5F6</accession>
<evidence type="ECO:0000313" key="5">
    <source>
        <dbReference type="Proteomes" id="UP000479190"/>
    </source>
</evidence>
<reference evidence="4 5" key="1">
    <citation type="submission" date="2020-02" db="EMBL/GenBank/DDBJ databases">
        <authorList>
            <person name="Ferguson B K."/>
        </authorList>
    </citation>
    <scope>NUCLEOTIDE SEQUENCE [LARGE SCALE GENOMIC DNA]</scope>
</reference>
<dbReference type="EMBL" id="CADCXV010001483">
    <property type="protein sequence ID" value="CAB0044725.1"/>
    <property type="molecule type" value="Genomic_DNA"/>
</dbReference>
<feature type="compositionally biased region" description="Low complexity" evidence="2">
    <location>
        <begin position="156"/>
        <end position="188"/>
    </location>
</feature>
<evidence type="ECO:0000313" key="4">
    <source>
        <dbReference type="EMBL" id="CAB0044725.1"/>
    </source>
</evidence>
<name>A0A6H5J5F6_9HYME</name>
<gene>
    <name evidence="4" type="ORF">TBRA_LOCUS16313</name>
</gene>
<feature type="compositionally biased region" description="Polar residues" evidence="2">
    <location>
        <begin position="579"/>
        <end position="588"/>
    </location>
</feature>
<dbReference type="OrthoDB" id="7764420at2759"/>
<proteinExistence type="predicted"/>
<evidence type="ECO:0000256" key="2">
    <source>
        <dbReference type="SAM" id="MobiDB-lite"/>
    </source>
</evidence>
<evidence type="ECO:0000256" key="1">
    <source>
        <dbReference type="ARBA" id="ARBA00023125"/>
    </source>
</evidence>
<dbReference type="InterPro" id="IPR051839">
    <property type="entry name" value="RD_transcriptional_regulator"/>
</dbReference>
<dbReference type="PANTHER" id="PTHR33215">
    <property type="entry name" value="PROTEIN DISTAL ANTENNA"/>
    <property type="match status" value="1"/>
</dbReference>
<feature type="region of interest" description="Disordered" evidence="2">
    <location>
        <begin position="312"/>
        <end position="373"/>
    </location>
</feature>
<sequence length="650" mass="72153">MAQDLAQKSQPVSHKSVVGSRRIFTVAFKLQVLESYRNDIDCRGNQRATARKFGIHRRQIQKWLQSEIVLRKSLENSPAEQQSAPTAPMQQTPSMLEPGNKSVIKVEPQHQQPQTPNRTPLEVPKSHTATSGALMTLSQSSARLRGDSSGGGGGTEAESLLLEQQHQQQQPQLPQPQPQQQQQQSPPLVSSFSALTLQSSISAMQNPESFYASEVPHTYPYLMSQAIYQQQQLNQFNSYAVGPQEYLYHQQQAPLVTRHQNSTLDQQTYTLDYERSMHYPVIKSERSSPDYPIYTVMQNVSDDERHLHLRVPPEDYRRTSIGSSEGGSPAPSQPSTIESHNSRDSDAFVDASSSDDSEAAATSLSGDDDSHPRRRSFSLHFKLGVLDHFHGHNDTAGNQRATARKFNINRRQVQKWLSQESELRGLALTCRAERQRLGPMSNDSGVSSPVDLSAASVEFDSNQNAIDDEESVNSQAPGYCSCCPDGQAFNKRRICCIESPYPISEEVSPKKARTVEGYDEPVQDTPLCLVKPKIVKLSAEPTQQQVNDRVPTISSKKDQILFKPYLDIPSSKSSRQENNKSNLQNCTGRTRRAAAAAASWREPRESCSRPSCCTAACLASKSRDVASTSCTVCGDYTRASAKARRTQISI</sequence>